<proteinExistence type="predicted"/>
<reference evidence="1" key="1">
    <citation type="submission" date="2021-05" db="EMBL/GenBank/DDBJ databases">
        <authorList>
            <person name="Alioto T."/>
            <person name="Alioto T."/>
            <person name="Gomez Garrido J."/>
        </authorList>
    </citation>
    <scope>NUCLEOTIDE SEQUENCE</scope>
</reference>
<accession>A0A8D8YB92</accession>
<evidence type="ECO:0000313" key="1">
    <source>
        <dbReference type="EMBL" id="CAG6725510.1"/>
    </source>
</evidence>
<protein>
    <submittedName>
        <fullName evidence="1">Uncharacterized protein</fullName>
    </submittedName>
</protein>
<dbReference type="EMBL" id="HBUF01369702">
    <property type="protein sequence ID" value="CAG6725510.1"/>
    <property type="molecule type" value="Transcribed_RNA"/>
</dbReference>
<dbReference type="AlphaFoldDB" id="A0A8D8YB92"/>
<organism evidence="1">
    <name type="scientific">Cacopsylla melanoneura</name>
    <dbReference type="NCBI Taxonomy" id="428564"/>
    <lineage>
        <taxon>Eukaryota</taxon>
        <taxon>Metazoa</taxon>
        <taxon>Ecdysozoa</taxon>
        <taxon>Arthropoda</taxon>
        <taxon>Hexapoda</taxon>
        <taxon>Insecta</taxon>
        <taxon>Pterygota</taxon>
        <taxon>Neoptera</taxon>
        <taxon>Paraneoptera</taxon>
        <taxon>Hemiptera</taxon>
        <taxon>Sternorrhyncha</taxon>
        <taxon>Psylloidea</taxon>
        <taxon>Psyllidae</taxon>
        <taxon>Psyllinae</taxon>
        <taxon>Cacopsylla</taxon>
    </lineage>
</organism>
<sequence>MSLEALLFVLLYNPTNNFQENSMGISSSVSSFSLTLLRSNYNVYSCVQIYFMYLERGHPPASSLKTFLISCPRLFRKREKPLIKARGRYHSSAPLSLLLSICSWTEEKEENEVSRVQITFFLSSSSRERNWFFENISSEQEEEEERICVSILSPVEPFTTIGSLLGLGWVRIFPQKIF</sequence>
<name>A0A8D8YB92_9HEMI</name>